<feature type="domain" description="Peptidase S8/S53" evidence="6">
    <location>
        <begin position="298"/>
        <end position="634"/>
    </location>
</feature>
<feature type="active site" description="Charge relay system" evidence="5">
    <location>
        <position position="572"/>
    </location>
</feature>
<dbReference type="CDD" id="cd04842">
    <property type="entry name" value="Peptidases_S8_Kp43_protease"/>
    <property type="match status" value="1"/>
</dbReference>
<dbReference type="InterPro" id="IPR034058">
    <property type="entry name" value="TagA/B/C/D_pept_dom"/>
</dbReference>
<dbReference type="InterPro" id="IPR000209">
    <property type="entry name" value="Peptidase_S8/S53_dom"/>
</dbReference>
<dbReference type="PRINTS" id="PR00723">
    <property type="entry name" value="SUBTILISIN"/>
</dbReference>
<keyword evidence="4 5" id="KW-0720">Serine protease</keyword>
<organism evidence="7 8">
    <name type="scientific">Rhodopseudomonas rhenobacensis</name>
    <dbReference type="NCBI Taxonomy" id="87461"/>
    <lineage>
        <taxon>Bacteria</taxon>
        <taxon>Pseudomonadati</taxon>
        <taxon>Pseudomonadota</taxon>
        <taxon>Alphaproteobacteria</taxon>
        <taxon>Hyphomicrobiales</taxon>
        <taxon>Nitrobacteraceae</taxon>
        <taxon>Rhodopseudomonas</taxon>
    </lineage>
</organism>
<evidence type="ECO:0000256" key="3">
    <source>
        <dbReference type="ARBA" id="ARBA00022801"/>
    </source>
</evidence>
<evidence type="ECO:0000256" key="2">
    <source>
        <dbReference type="ARBA" id="ARBA00022670"/>
    </source>
</evidence>
<evidence type="ECO:0000256" key="4">
    <source>
        <dbReference type="ARBA" id="ARBA00022825"/>
    </source>
</evidence>
<proteinExistence type="inferred from homology"/>
<dbReference type="PROSITE" id="PS51892">
    <property type="entry name" value="SUBTILASE"/>
    <property type="match status" value="1"/>
</dbReference>
<dbReference type="GO" id="GO:0004252">
    <property type="term" value="F:serine-type endopeptidase activity"/>
    <property type="evidence" value="ECO:0007669"/>
    <property type="project" value="UniProtKB-UniRule"/>
</dbReference>
<dbReference type="SUPFAM" id="SSF49785">
    <property type="entry name" value="Galactose-binding domain-like"/>
    <property type="match status" value="1"/>
</dbReference>
<dbReference type="EMBL" id="JACHIH010000031">
    <property type="protein sequence ID" value="MBB5049160.1"/>
    <property type="molecule type" value="Genomic_DNA"/>
</dbReference>
<evidence type="ECO:0000313" key="8">
    <source>
        <dbReference type="Proteomes" id="UP000542353"/>
    </source>
</evidence>
<reference evidence="7 8" key="1">
    <citation type="submission" date="2020-08" db="EMBL/GenBank/DDBJ databases">
        <title>Genomic Encyclopedia of Type Strains, Phase IV (KMG-IV): sequencing the most valuable type-strain genomes for metagenomic binning, comparative biology and taxonomic classification.</title>
        <authorList>
            <person name="Goeker M."/>
        </authorList>
    </citation>
    <scope>NUCLEOTIDE SEQUENCE [LARGE SCALE GENOMIC DNA]</scope>
    <source>
        <strain evidence="7 8">DSM 12706</strain>
    </source>
</reference>
<accession>A0A7W8E0R6</accession>
<feature type="active site" description="Charge relay system" evidence="5">
    <location>
        <position position="307"/>
    </location>
</feature>
<feature type="active site" description="Charge relay system" evidence="5">
    <location>
        <position position="339"/>
    </location>
</feature>
<comment type="caution">
    <text evidence="7">The sequence shown here is derived from an EMBL/GenBank/DDBJ whole genome shotgun (WGS) entry which is preliminary data.</text>
</comment>
<dbReference type="PANTHER" id="PTHR43399">
    <property type="entry name" value="SUBTILISIN-RELATED"/>
    <property type="match status" value="1"/>
</dbReference>
<dbReference type="Gene3D" id="2.60.120.380">
    <property type="match status" value="1"/>
</dbReference>
<dbReference type="PANTHER" id="PTHR43399:SF4">
    <property type="entry name" value="CELL WALL-ASSOCIATED PROTEASE"/>
    <property type="match status" value="1"/>
</dbReference>
<dbReference type="PROSITE" id="PS00138">
    <property type="entry name" value="SUBTILASE_SER"/>
    <property type="match status" value="1"/>
</dbReference>
<dbReference type="RefSeq" id="WP_184261031.1">
    <property type="nucleotide sequence ID" value="NZ_JACHIH010000031.1"/>
</dbReference>
<dbReference type="InterPro" id="IPR008979">
    <property type="entry name" value="Galactose-bd-like_sf"/>
</dbReference>
<evidence type="ECO:0000313" key="7">
    <source>
        <dbReference type="EMBL" id="MBB5049160.1"/>
    </source>
</evidence>
<dbReference type="PROSITE" id="PS00137">
    <property type="entry name" value="SUBTILASE_HIS"/>
    <property type="match status" value="1"/>
</dbReference>
<dbReference type="GO" id="GO:0006508">
    <property type="term" value="P:proteolysis"/>
    <property type="evidence" value="ECO:0007669"/>
    <property type="project" value="UniProtKB-KW"/>
</dbReference>
<dbReference type="Proteomes" id="UP000542353">
    <property type="component" value="Unassembled WGS sequence"/>
</dbReference>
<protein>
    <submittedName>
        <fullName evidence="7">Subtilisin family serine protease</fullName>
    </submittedName>
</protein>
<sequence length="781" mass="83730">MAKFRVKAFFMHEDEETAARNAVAAATLAEPEWTAGYVEGVIDEENIKTLIDKGLVVTPIEQIAASVTLPRGSVTTRSSLRDSIGDVAAAALLRSATAERPGALAVSVADKSPEAKILSIDTTRFQYYVVRLHGPLTEPRRAAIAAQGIALIERLKNSTYTARLNETGVRACATLAFVDTIRLYTDDETISAATRAVRGSAQPGAALHVLLHAVRLHRAEDLRTVVKWLRGLGRKPISAEGDLIRVALAQGGADVLELAKLPEVAAIDEILPARPLDRIACELLRIERQEGPGLDLEGEGQLIGIADTGIDDRHPDFAGRIVGISALGRPGDHSDPEGHGTHVAGCALGDGRQSNGEIRGAAPKAKLFFQSILDAKGRLGGLPSDLKRLFQEAYDRGVRIHNNSWGAFGYARYAPTSRDVDRFVYDNPDMLIVIAAGNDGIGVPRISGAQINADPGFVDWPSVASPATAKNALTVGASRSTRKKGGYSNLTWGEAWADRYPHDPLASQPVSGDENCLAAFSSRGPTEATQIKPDVVAPGTDIAAARSSRAPLFKFWGAWPNNEHYAFMGGTSMAAPFVAGCAALAREYYVTRANWPTPSAALLKATLINGTRHLTGADATAKLKGDPNFHQGFGRVDMAASIPSAMSPELKLAFDDTWKKPERTFKGTERFRYQIEVGDRLPLRVCLAWTDVGYKSVQNLLLLLVDNPARKKYVGNSDAAATYNVAGMIGDPKNNVQIVRIEPPPPGLYTIAVTAIDLVQPPQTFALVVTGDLRGELTAMP</sequence>
<keyword evidence="2 5" id="KW-0645">Protease</keyword>
<keyword evidence="8" id="KW-1185">Reference proteome</keyword>
<keyword evidence="3 5" id="KW-0378">Hydrolase</keyword>
<dbReference type="Gene3D" id="3.40.50.200">
    <property type="entry name" value="Peptidase S8/S53 domain"/>
    <property type="match status" value="1"/>
</dbReference>
<dbReference type="InterPro" id="IPR015500">
    <property type="entry name" value="Peptidase_S8_subtilisin-rel"/>
</dbReference>
<evidence type="ECO:0000256" key="5">
    <source>
        <dbReference type="PROSITE-ProRule" id="PRU01240"/>
    </source>
</evidence>
<evidence type="ECO:0000256" key="1">
    <source>
        <dbReference type="ARBA" id="ARBA00011073"/>
    </source>
</evidence>
<dbReference type="InterPro" id="IPR022398">
    <property type="entry name" value="Peptidase_S8_His-AS"/>
</dbReference>
<evidence type="ECO:0000259" key="6">
    <source>
        <dbReference type="Pfam" id="PF00082"/>
    </source>
</evidence>
<dbReference type="InterPro" id="IPR036852">
    <property type="entry name" value="Peptidase_S8/S53_dom_sf"/>
</dbReference>
<dbReference type="Pfam" id="PF00082">
    <property type="entry name" value="Peptidase_S8"/>
    <property type="match status" value="1"/>
</dbReference>
<dbReference type="InterPro" id="IPR051048">
    <property type="entry name" value="Peptidase_S8/S53_subtilisin"/>
</dbReference>
<dbReference type="InterPro" id="IPR023828">
    <property type="entry name" value="Peptidase_S8_Ser-AS"/>
</dbReference>
<dbReference type="SUPFAM" id="SSF52743">
    <property type="entry name" value="Subtilisin-like"/>
    <property type="match status" value="1"/>
</dbReference>
<name>A0A7W8E0R6_9BRAD</name>
<comment type="similarity">
    <text evidence="1 5">Belongs to the peptidase S8 family.</text>
</comment>
<gene>
    <name evidence="7" type="ORF">HNR60_003934</name>
</gene>
<dbReference type="AlphaFoldDB" id="A0A7W8E0R6"/>